<protein>
    <submittedName>
        <fullName evidence="1">Uncharacterized protein</fullName>
    </submittedName>
</protein>
<dbReference type="RefSeq" id="WP_068912140.1">
    <property type="nucleotide sequence ID" value="NZ_MBEW02000002.1"/>
</dbReference>
<keyword evidence="2" id="KW-1185">Reference proteome</keyword>
<sequence length="79" mass="9046">MITYTKFLTLKGSYYIKEYDGGKKDKKQTRPVLESTVIKNFKSEDVTIIIDNIETGNKVTVTSDDDSEKIKQYLGSKFV</sequence>
<evidence type="ECO:0000313" key="1">
    <source>
        <dbReference type="EMBL" id="RDY22002.1"/>
    </source>
</evidence>
<comment type="caution">
    <text evidence="1">The sequence shown here is derived from an EMBL/GenBank/DDBJ whole genome shotgun (WGS) entry which is preliminary data.</text>
</comment>
<gene>
    <name evidence="1" type="ORF">BBG48_001265</name>
</gene>
<organism evidence="1 2">
    <name type="scientific">Criibacterium bergeronii</name>
    <dbReference type="NCBI Taxonomy" id="1871336"/>
    <lineage>
        <taxon>Bacteria</taxon>
        <taxon>Bacillati</taxon>
        <taxon>Bacillota</taxon>
        <taxon>Clostridia</taxon>
        <taxon>Peptostreptococcales</taxon>
        <taxon>Filifactoraceae</taxon>
        <taxon>Criibacterium</taxon>
    </lineage>
</organism>
<dbReference type="AlphaFoldDB" id="A0A371INC7"/>
<dbReference type="Proteomes" id="UP000093352">
    <property type="component" value="Unassembled WGS sequence"/>
</dbReference>
<name>A0A371INC7_9FIRM</name>
<evidence type="ECO:0000313" key="2">
    <source>
        <dbReference type="Proteomes" id="UP000093352"/>
    </source>
</evidence>
<reference evidence="1 2" key="1">
    <citation type="journal article" date="2016" name="Genome Announc.">
        <title>Draft Genome Sequence of Criibacterium bergeronii gen. nov., sp. nov., Strain CCRI-22567T, Isolated from a Vaginal Sample from a Woman with Bacterial Vaginosis.</title>
        <authorList>
            <person name="Maheux A.F."/>
            <person name="Berube E."/>
            <person name="Boudreau D.K."/>
            <person name="Raymond F."/>
            <person name="Corbeil J."/>
            <person name="Roy P.H."/>
            <person name="Boissinot M."/>
            <person name="Omar R.F."/>
        </authorList>
    </citation>
    <scope>NUCLEOTIDE SEQUENCE [LARGE SCALE GENOMIC DNA]</scope>
    <source>
        <strain evidence="1 2">CCRI-22567</strain>
    </source>
</reference>
<dbReference type="EMBL" id="MBEW02000002">
    <property type="protein sequence ID" value="RDY22002.1"/>
    <property type="molecule type" value="Genomic_DNA"/>
</dbReference>
<proteinExistence type="predicted"/>
<dbReference type="STRING" id="1871336.BBG48_08355"/>
<accession>A0A371INC7</accession>